<name>A0A1Z5KRQ8_FISSO</name>
<dbReference type="Pfam" id="PF05186">
    <property type="entry name" value="Dpy-30"/>
    <property type="match status" value="1"/>
</dbReference>
<comment type="subcellular location">
    <subcellularLocation>
        <location evidence="1">Nucleus</location>
    </subcellularLocation>
</comment>
<dbReference type="SUPFAM" id="SSF47391">
    <property type="entry name" value="Dimerization-anchoring domain of cAMP-dependent PK regulatory subunit"/>
    <property type="match status" value="1"/>
</dbReference>
<evidence type="ECO:0000313" key="9">
    <source>
        <dbReference type="EMBL" id="GAX29004.1"/>
    </source>
</evidence>
<dbReference type="InterPro" id="IPR007858">
    <property type="entry name" value="Dpy-30_motif"/>
</dbReference>
<reference evidence="9 10" key="1">
    <citation type="journal article" date="2015" name="Plant Cell">
        <title>Oil accumulation by the oleaginous diatom Fistulifera solaris as revealed by the genome and transcriptome.</title>
        <authorList>
            <person name="Tanaka T."/>
            <person name="Maeda Y."/>
            <person name="Veluchamy A."/>
            <person name="Tanaka M."/>
            <person name="Abida H."/>
            <person name="Marechal E."/>
            <person name="Bowler C."/>
            <person name="Muto M."/>
            <person name="Sunaga Y."/>
            <person name="Tanaka M."/>
            <person name="Yoshino T."/>
            <person name="Taniguchi T."/>
            <person name="Fukuda Y."/>
            <person name="Nemoto M."/>
            <person name="Matsumoto M."/>
            <person name="Wong P.S."/>
            <person name="Aburatani S."/>
            <person name="Fujibuchi W."/>
        </authorList>
    </citation>
    <scope>NUCLEOTIDE SEQUENCE [LARGE SCALE GENOMIC DNA]</scope>
    <source>
        <strain evidence="9 10">JPCC DA0580</strain>
    </source>
</reference>
<evidence type="ECO:0000313" key="10">
    <source>
        <dbReference type="Proteomes" id="UP000198406"/>
    </source>
</evidence>
<keyword evidence="6" id="KW-0539">Nucleus</keyword>
<comment type="similarity">
    <text evidence="2">Belongs to the dpy-30 family.</text>
</comment>
<feature type="compositionally biased region" description="Low complexity" evidence="8">
    <location>
        <begin position="7"/>
        <end position="36"/>
    </location>
</feature>
<evidence type="ECO:0000256" key="6">
    <source>
        <dbReference type="ARBA" id="ARBA00023242"/>
    </source>
</evidence>
<evidence type="ECO:0000256" key="2">
    <source>
        <dbReference type="ARBA" id="ARBA00010849"/>
    </source>
</evidence>
<evidence type="ECO:0000256" key="3">
    <source>
        <dbReference type="ARBA" id="ARBA00022853"/>
    </source>
</evidence>
<dbReference type="EMBL" id="BDSP01000285">
    <property type="protein sequence ID" value="GAX29004.1"/>
    <property type="molecule type" value="Genomic_DNA"/>
</dbReference>
<evidence type="ECO:0000256" key="7">
    <source>
        <dbReference type="ARBA" id="ARBA00044172"/>
    </source>
</evidence>
<comment type="caution">
    <text evidence="9">The sequence shown here is derived from an EMBL/GenBank/DDBJ whole genome shotgun (WGS) entry which is preliminary data.</text>
</comment>
<keyword evidence="4" id="KW-0805">Transcription regulation</keyword>
<dbReference type="InterPro" id="IPR037856">
    <property type="entry name" value="Sdc1/DPY30"/>
</dbReference>
<organism evidence="9 10">
    <name type="scientific">Fistulifera solaris</name>
    <name type="common">Oleaginous diatom</name>
    <dbReference type="NCBI Taxonomy" id="1519565"/>
    <lineage>
        <taxon>Eukaryota</taxon>
        <taxon>Sar</taxon>
        <taxon>Stramenopiles</taxon>
        <taxon>Ochrophyta</taxon>
        <taxon>Bacillariophyta</taxon>
        <taxon>Bacillariophyceae</taxon>
        <taxon>Bacillariophycidae</taxon>
        <taxon>Naviculales</taxon>
        <taxon>Naviculaceae</taxon>
        <taxon>Fistulifera</taxon>
    </lineage>
</organism>
<protein>
    <recommendedName>
        <fullName evidence="7">Protein dpy-30 homolog</fullName>
    </recommendedName>
</protein>
<evidence type="ECO:0000256" key="4">
    <source>
        <dbReference type="ARBA" id="ARBA00023015"/>
    </source>
</evidence>
<dbReference type="PANTHER" id="PTHR23356">
    <property type="entry name" value="DPY30-RELATED"/>
    <property type="match status" value="1"/>
</dbReference>
<dbReference type="InterPro" id="IPR049629">
    <property type="entry name" value="DPY30_SDC1_DD"/>
</dbReference>
<dbReference type="Proteomes" id="UP000198406">
    <property type="component" value="Unassembled WGS sequence"/>
</dbReference>
<dbReference type="Gene3D" id="1.20.890.10">
    <property type="entry name" value="cAMP-dependent protein kinase regulatory subunit, dimerization-anchoring domain"/>
    <property type="match status" value="1"/>
</dbReference>
<evidence type="ECO:0000256" key="5">
    <source>
        <dbReference type="ARBA" id="ARBA00023163"/>
    </source>
</evidence>
<evidence type="ECO:0000256" key="1">
    <source>
        <dbReference type="ARBA" id="ARBA00004123"/>
    </source>
</evidence>
<keyword evidence="3" id="KW-0156">Chromatin regulator</keyword>
<dbReference type="GO" id="GO:0048188">
    <property type="term" value="C:Set1C/COMPASS complex"/>
    <property type="evidence" value="ECO:0007669"/>
    <property type="project" value="InterPro"/>
</dbReference>
<dbReference type="OrthoDB" id="417678at2759"/>
<proteinExistence type="inferred from homology"/>
<dbReference type="GO" id="GO:0006325">
    <property type="term" value="P:chromatin organization"/>
    <property type="evidence" value="ECO:0007669"/>
    <property type="project" value="UniProtKB-KW"/>
</dbReference>
<keyword evidence="5" id="KW-0804">Transcription</keyword>
<accession>A0A1Z5KRQ8</accession>
<gene>
    <name evidence="9" type="ORF">FisN_7Hu405</name>
</gene>
<dbReference type="AlphaFoldDB" id="A0A1Z5KRQ8"/>
<keyword evidence="10" id="KW-1185">Reference proteome</keyword>
<evidence type="ECO:0000256" key="8">
    <source>
        <dbReference type="SAM" id="MobiDB-lite"/>
    </source>
</evidence>
<feature type="region of interest" description="Disordered" evidence="8">
    <location>
        <begin position="1"/>
        <end position="39"/>
    </location>
</feature>
<dbReference type="PANTHER" id="PTHR23356:SF16">
    <property type="entry name" value="DPY30 DOMAIN CONTAINING 2"/>
    <property type="match status" value="1"/>
</dbReference>
<sequence>MDASNPQQMMMQQQQQHFQQMMLQQQQQQQQHQAQQGNDMQRLPIRAYLDQTVVPLLLDGMSELVKERPANPIEYLANYLLKHDPQRIAAAAQAAQSSQK</sequence>
<dbReference type="InParanoid" id="A0A1Z5KRQ8"/>
<dbReference type="CDD" id="cd22965">
    <property type="entry name" value="DD_DPY30_SDC1"/>
    <property type="match status" value="1"/>
</dbReference>